<dbReference type="EMBL" id="MTHB01000276">
    <property type="protein sequence ID" value="OXC72457.1"/>
    <property type="molecule type" value="Genomic_DNA"/>
</dbReference>
<protein>
    <submittedName>
        <fullName evidence="1">Uncharacterized protein</fullName>
    </submittedName>
</protein>
<evidence type="ECO:0000313" key="2">
    <source>
        <dbReference type="Proteomes" id="UP000214720"/>
    </source>
</evidence>
<organism evidence="1 2">
    <name type="scientific">Caballeronia sordidicola</name>
    <name type="common">Burkholderia sordidicola</name>
    <dbReference type="NCBI Taxonomy" id="196367"/>
    <lineage>
        <taxon>Bacteria</taxon>
        <taxon>Pseudomonadati</taxon>
        <taxon>Pseudomonadota</taxon>
        <taxon>Betaproteobacteria</taxon>
        <taxon>Burkholderiales</taxon>
        <taxon>Burkholderiaceae</taxon>
        <taxon>Caballeronia</taxon>
    </lineage>
</organism>
<gene>
    <name evidence="1" type="ORF">BSU04_41765</name>
</gene>
<reference evidence="2" key="1">
    <citation type="submission" date="2017-01" db="EMBL/GenBank/DDBJ databases">
        <title>Genome Analysis of Deinococcus marmoris KOPRI26562.</title>
        <authorList>
            <person name="Kim J.H."/>
            <person name="Oh H.-M."/>
        </authorList>
    </citation>
    <scope>NUCLEOTIDE SEQUENCE [LARGE SCALE GENOMIC DNA]</scope>
    <source>
        <strain evidence="2">PAMC 26633</strain>
    </source>
</reference>
<sequence length="42" mass="4566">MAITVAPSVWNRFAIAAPIPVVPPEMSAILPSNLFIRDLLYA</sequence>
<proteinExistence type="predicted"/>
<accession>A0A226WNW1</accession>
<dbReference type="AlphaFoldDB" id="A0A226WNW1"/>
<dbReference type="Proteomes" id="UP000214720">
    <property type="component" value="Unassembled WGS sequence"/>
</dbReference>
<comment type="caution">
    <text evidence="1">The sequence shown here is derived from an EMBL/GenBank/DDBJ whole genome shotgun (WGS) entry which is preliminary data.</text>
</comment>
<name>A0A226WNW1_CABSO</name>
<evidence type="ECO:0000313" key="1">
    <source>
        <dbReference type="EMBL" id="OXC72457.1"/>
    </source>
</evidence>